<dbReference type="SUPFAM" id="SSF90209">
    <property type="entry name" value="Ran binding protein zinc finger-like"/>
    <property type="match status" value="1"/>
</dbReference>
<proteinExistence type="inferred from homology"/>
<feature type="domain" description="Calpain catalytic" evidence="15">
    <location>
        <begin position="298"/>
        <end position="595"/>
    </location>
</feature>
<keyword evidence="17" id="KW-1185">Reference proteome</keyword>
<evidence type="ECO:0000259" key="14">
    <source>
        <dbReference type="PROSITE" id="PS50199"/>
    </source>
</evidence>
<dbReference type="OrthoDB" id="424753at2759"/>
<dbReference type="GO" id="GO:0008270">
    <property type="term" value="F:zinc ion binding"/>
    <property type="evidence" value="ECO:0007669"/>
    <property type="project" value="UniProtKB-KW"/>
</dbReference>
<keyword evidence="3" id="KW-0645">Protease</keyword>
<dbReference type="AlphaFoldDB" id="A0A1W0WZ46"/>
<dbReference type="Pfam" id="PF00641">
    <property type="entry name" value="Zn_ribbon_RanBP"/>
    <property type="match status" value="1"/>
</dbReference>
<evidence type="ECO:0000256" key="3">
    <source>
        <dbReference type="ARBA" id="ARBA00022670"/>
    </source>
</evidence>
<feature type="active site" evidence="10">
    <location>
        <position position="361"/>
    </location>
</feature>
<feature type="domain" description="RanBP2-type" evidence="14">
    <location>
        <begin position="225"/>
        <end position="254"/>
    </location>
</feature>
<evidence type="ECO:0000313" key="16">
    <source>
        <dbReference type="EMBL" id="OQV20484.1"/>
    </source>
</evidence>
<dbReference type="InterPro" id="IPR001876">
    <property type="entry name" value="Znf_RanBP2"/>
</dbReference>
<evidence type="ECO:0000256" key="13">
    <source>
        <dbReference type="SAM" id="MobiDB-lite"/>
    </source>
</evidence>
<keyword evidence="5" id="KW-0677">Repeat</keyword>
<evidence type="ECO:0000256" key="9">
    <source>
        <dbReference type="ARBA" id="ARBA00022833"/>
    </source>
</evidence>
<keyword evidence="7" id="KW-0378">Hydrolase</keyword>
<feature type="domain" description="RanBP2-type" evidence="14">
    <location>
        <begin position="174"/>
        <end position="203"/>
    </location>
</feature>
<evidence type="ECO:0000256" key="4">
    <source>
        <dbReference type="ARBA" id="ARBA00022723"/>
    </source>
</evidence>
<evidence type="ECO:0000256" key="2">
    <source>
        <dbReference type="ARBA" id="ARBA00022553"/>
    </source>
</evidence>
<dbReference type="PRINTS" id="PR00704">
    <property type="entry name" value="CALPAIN"/>
</dbReference>
<dbReference type="GO" id="GO:0004198">
    <property type="term" value="F:calcium-dependent cysteine-type endopeptidase activity"/>
    <property type="evidence" value="ECO:0007669"/>
    <property type="project" value="InterPro"/>
</dbReference>
<dbReference type="PROSITE" id="PS50203">
    <property type="entry name" value="CALPAIN_CAT"/>
    <property type="match status" value="1"/>
</dbReference>
<dbReference type="InterPro" id="IPR036443">
    <property type="entry name" value="Znf_RanBP2_sf"/>
</dbReference>
<evidence type="ECO:0000259" key="15">
    <source>
        <dbReference type="PROSITE" id="PS50203"/>
    </source>
</evidence>
<dbReference type="Gene3D" id="3.90.70.10">
    <property type="entry name" value="Cysteine proteinases"/>
    <property type="match status" value="1"/>
</dbReference>
<evidence type="ECO:0000256" key="7">
    <source>
        <dbReference type="ARBA" id="ARBA00022801"/>
    </source>
</evidence>
<dbReference type="SMART" id="SM00547">
    <property type="entry name" value="ZnF_RBZ"/>
    <property type="match status" value="2"/>
</dbReference>
<dbReference type="Proteomes" id="UP000192578">
    <property type="component" value="Unassembled WGS sequence"/>
</dbReference>
<keyword evidence="2" id="KW-0597">Phosphoprotein</keyword>
<dbReference type="InterPro" id="IPR022684">
    <property type="entry name" value="Calpain_cysteine_protease"/>
</dbReference>
<organism evidence="16 17">
    <name type="scientific">Hypsibius exemplaris</name>
    <name type="common">Freshwater tardigrade</name>
    <dbReference type="NCBI Taxonomy" id="2072580"/>
    <lineage>
        <taxon>Eukaryota</taxon>
        <taxon>Metazoa</taxon>
        <taxon>Ecdysozoa</taxon>
        <taxon>Tardigrada</taxon>
        <taxon>Eutardigrada</taxon>
        <taxon>Parachela</taxon>
        <taxon>Hypsibioidea</taxon>
        <taxon>Hypsibiidae</taxon>
        <taxon>Hypsibius</taxon>
    </lineage>
</organism>
<feature type="compositionally biased region" description="Low complexity" evidence="13">
    <location>
        <begin position="9"/>
        <end position="21"/>
    </location>
</feature>
<keyword evidence="8" id="KW-0788">Thiol protease</keyword>
<dbReference type="InterPro" id="IPR001300">
    <property type="entry name" value="Peptidase_C2_calpain_cat"/>
</dbReference>
<dbReference type="InterPro" id="IPR038765">
    <property type="entry name" value="Papain-like_cys_pep_sf"/>
</dbReference>
<feature type="active site" evidence="10">
    <location>
        <position position="519"/>
    </location>
</feature>
<dbReference type="PANTHER" id="PTHR10183">
    <property type="entry name" value="CALPAIN"/>
    <property type="match status" value="1"/>
</dbReference>
<dbReference type="Pfam" id="PF00648">
    <property type="entry name" value="Peptidase_C2"/>
    <property type="match status" value="1"/>
</dbReference>
<sequence length="871" mass="95923">MSSGPADRPAANPTSSNTSSSLDVIKNFATEVGNKISQAASAVERGVHDVMAMFPVVDLTADHPVPPLVYHYGDVDPGAAAMPSSFLQVRPCPTCTYAGSPAKASNCAVCQSPLPLSTQNGARKPPADAAKQPKSSLYPSLSICDNDTSMKTNDKDCIIVSERSGPRGLPQNQDPSTWTCPKCTLRNANTEARCSACGSGAGDGSVRRVSEPVAPKRSLARLTSVEQCWACPSCTFLNPQSGNVCLMCSKPKGGVSGGGNSADKFEAEDVEELRKFHEEEATQQWEGIMAFCRNDRSQFVDDRFPPLQSSLFVGRRAPPEFGKVTGWLRPPQLRGLDPRTPWSVCRTPMASDIQQGFLGDCWFLCAMSVVAERPSLINNIIITRDVNREGAYLIRLCVGGLWMILLDDLFPVEGRNCLAFSKAGRNQLWVPLIEKALAKAHGSYFSIEGGFVNEGLMFLTGAPCDKIALDADTTDTVDSVWAKLLSCHSAKFLMGASCGKPNESYNEQECLNMGLRPRHSYSVLDVQDIEGTRLIRLRDPWGRQAWKGDWSDNSKTWNPALRQALMPQGGSEGLFWISLPDFLKFFDCVDISKYREHWKEIRVQGAFPNNALHKNWSVWNMTVTETTEVDFTLYQQGYRGSSNESNAHHLDLLILVLACGADRRITKLVDASKRTTFSFVGTSCLLDPGHYIIWTLAFNHWNDMLLPAETFPKNVIAFHSGKAVAVERLSPPAYALADAIIFWAMRRGTRKNDQDGVTTYCHMHGGLVLVYENRHPNRGILLVCDCTKSRDTISTRGSLYSCDFIPPLTRMVVCILSPTHGSGFYVSFATKSRLCQPYENGLADWGPPGTQHFPETATELLSDLHSPRPLY</sequence>
<dbReference type="PANTHER" id="PTHR10183:SF382">
    <property type="entry name" value="CALPAIN-15"/>
    <property type="match status" value="1"/>
</dbReference>
<dbReference type="CDD" id="cd00044">
    <property type="entry name" value="CysPc"/>
    <property type="match status" value="1"/>
</dbReference>
<dbReference type="SMART" id="SM00230">
    <property type="entry name" value="CysPc"/>
    <property type="match status" value="1"/>
</dbReference>
<dbReference type="EMBL" id="MTYJ01000030">
    <property type="protein sequence ID" value="OQV20484.1"/>
    <property type="molecule type" value="Genomic_DNA"/>
</dbReference>
<keyword evidence="9" id="KW-0862">Zinc</keyword>
<feature type="region of interest" description="Disordered" evidence="13">
    <location>
        <begin position="1"/>
        <end position="22"/>
    </location>
</feature>
<keyword evidence="4" id="KW-0479">Metal-binding</keyword>
<dbReference type="PROSITE" id="PS01358">
    <property type="entry name" value="ZF_RANBP2_1"/>
    <property type="match status" value="2"/>
</dbReference>
<keyword evidence="6 12" id="KW-0863">Zinc-finger</keyword>
<gene>
    <name evidence="16" type="ORF">BV898_05529</name>
</gene>
<evidence type="ECO:0000256" key="11">
    <source>
        <dbReference type="PROSITE-ProRule" id="PRU00239"/>
    </source>
</evidence>
<dbReference type="Gene3D" id="4.10.1060.10">
    <property type="entry name" value="Zinc finger, RanBP2-type"/>
    <property type="match status" value="1"/>
</dbReference>
<dbReference type="Gene3D" id="2.30.30.380">
    <property type="entry name" value="Zn-finger domain of Sec23/24"/>
    <property type="match status" value="1"/>
</dbReference>
<dbReference type="SUPFAM" id="SSF54001">
    <property type="entry name" value="Cysteine proteinases"/>
    <property type="match status" value="1"/>
</dbReference>
<evidence type="ECO:0000256" key="6">
    <source>
        <dbReference type="ARBA" id="ARBA00022771"/>
    </source>
</evidence>
<name>A0A1W0WZ46_HYPEX</name>
<comment type="caution">
    <text evidence="16">The sequence shown here is derived from an EMBL/GenBank/DDBJ whole genome shotgun (WGS) entry which is preliminary data.</text>
</comment>
<evidence type="ECO:0000256" key="1">
    <source>
        <dbReference type="ARBA" id="ARBA00007623"/>
    </source>
</evidence>
<evidence type="ECO:0000256" key="12">
    <source>
        <dbReference type="PROSITE-ProRule" id="PRU00322"/>
    </source>
</evidence>
<evidence type="ECO:0000256" key="10">
    <source>
        <dbReference type="PIRSR" id="PIRSR622684-1"/>
    </source>
</evidence>
<dbReference type="FunFam" id="3.90.70.10:FF:000010">
    <property type="entry name" value="Calpain 15"/>
    <property type="match status" value="1"/>
</dbReference>
<dbReference type="GO" id="GO:0006508">
    <property type="term" value="P:proteolysis"/>
    <property type="evidence" value="ECO:0007669"/>
    <property type="project" value="UniProtKB-KW"/>
</dbReference>
<evidence type="ECO:0000313" key="17">
    <source>
        <dbReference type="Proteomes" id="UP000192578"/>
    </source>
</evidence>
<evidence type="ECO:0000256" key="8">
    <source>
        <dbReference type="ARBA" id="ARBA00022807"/>
    </source>
</evidence>
<accession>A0A1W0WZ46</accession>
<reference evidence="17" key="1">
    <citation type="submission" date="2017-01" db="EMBL/GenBank/DDBJ databases">
        <title>Comparative genomics of anhydrobiosis in the tardigrade Hypsibius dujardini.</title>
        <authorList>
            <person name="Yoshida Y."/>
            <person name="Koutsovoulos G."/>
            <person name="Laetsch D."/>
            <person name="Stevens L."/>
            <person name="Kumar S."/>
            <person name="Horikawa D."/>
            <person name="Ishino K."/>
            <person name="Komine S."/>
            <person name="Tomita M."/>
            <person name="Blaxter M."/>
            <person name="Arakawa K."/>
        </authorList>
    </citation>
    <scope>NUCLEOTIDE SEQUENCE [LARGE SCALE GENOMIC DNA]</scope>
    <source>
        <strain evidence="17">Z151</strain>
    </source>
</reference>
<comment type="caution">
    <text evidence="11">Lacks conserved residue(s) required for the propagation of feature annotation.</text>
</comment>
<dbReference type="PROSITE" id="PS00139">
    <property type="entry name" value="THIOL_PROTEASE_CYS"/>
    <property type="match status" value="1"/>
</dbReference>
<protein>
    <submittedName>
        <fullName evidence="16">Calpain-D</fullName>
    </submittedName>
</protein>
<dbReference type="InterPro" id="IPR000169">
    <property type="entry name" value="Pept_cys_AS"/>
</dbReference>
<dbReference type="GO" id="GO:0005737">
    <property type="term" value="C:cytoplasm"/>
    <property type="evidence" value="ECO:0007669"/>
    <property type="project" value="TreeGrafter"/>
</dbReference>
<evidence type="ECO:0000256" key="5">
    <source>
        <dbReference type="ARBA" id="ARBA00022737"/>
    </source>
</evidence>
<dbReference type="PROSITE" id="PS50199">
    <property type="entry name" value="ZF_RANBP2_2"/>
    <property type="match status" value="2"/>
</dbReference>
<comment type="similarity">
    <text evidence="1">Belongs to the peptidase C2 family.</text>
</comment>